<sequence length="276" mass="31132">MTPPNPQKPSPPQKEYAFVTPHQHGARSHAMREHWRQRRHKKDLAKRQREHRPQHVLLPTPSTSEAADSQPSTETTDTGPESTVLAGGGMFDPAMFETDMDSMMNGVPGQAMSGMNLALGSARLDPFDQFPVLLTTQHHKLLHHWLSTYATMMFDDVHSQAFNPMRDVWCPLDLSNAASFNAIMAHSAAHLARMQGLRQSKEALKFKAEAVRIVQVWMDDPQRALSDDVLAAVLRLLTYEVWQRLKIFHLGTDVLFYRDIGEPRRSGTSITMASQT</sequence>
<dbReference type="Pfam" id="PF11951">
    <property type="entry name" value="Fungal_trans_2"/>
    <property type="match status" value="1"/>
</dbReference>
<dbReference type="RefSeq" id="XP_003041735.1">
    <property type="nucleotide sequence ID" value="XM_003041689.1"/>
</dbReference>
<accession>C7ZJ66</accession>
<evidence type="ECO:0000256" key="1">
    <source>
        <dbReference type="ARBA" id="ARBA00023242"/>
    </source>
</evidence>
<dbReference type="Proteomes" id="UP000005206">
    <property type="component" value="Chromosome 10"/>
</dbReference>
<gene>
    <name evidence="3" type="ORF">NECHADRAFT_49662</name>
</gene>
<dbReference type="InterPro" id="IPR021858">
    <property type="entry name" value="Fun_TF"/>
</dbReference>
<dbReference type="GeneID" id="9674014"/>
<keyword evidence="4" id="KW-1185">Reference proteome</keyword>
<feature type="compositionally biased region" description="Pro residues" evidence="2">
    <location>
        <begin position="1"/>
        <end position="12"/>
    </location>
</feature>
<protein>
    <submittedName>
        <fullName evidence="3">Uncharacterized protein</fullName>
    </submittedName>
</protein>
<dbReference type="HOGENOM" id="CLU_076396_0_0_1"/>
<dbReference type="eggNOG" id="ENOG502SN1P">
    <property type="taxonomic scope" value="Eukaryota"/>
</dbReference>
<dbReference type="PANTHER" id="PTHR37540">
    <property type="entry name" value="TRANSCRIPTION FACTOR (ACR-2), PUTATIVE-RELATED-RELATED"/>
    <property type="match status" value="1"/>
</dbReference>
<dbReference type="EMBL" id="GG698932">
    <property type="protein sequence ID" value="EEU36022.1"/>
    <property type="molecule type" value="Genomic_DNA"/>
</dbReference>
<dbReference type="PANTHER" id="PTHR37540:SF5">
    <property type="entry name" value="TRANSCRIPTION FACTOR DOMAIN-CONTAINING PROTEIN"/>
    <property type="match status" value="1"/>
</dbReference>
<name>C7ZJ66_FUSV7</name>
<evidence type="ECO:0000313" key="3">
    <source>
        <dbReference type="EMBL" id="EEU36022.1"/>
    </source>
</evidence>
<evidence type="ECO:0000256" key="2">
    <source>
        <dbReference type="SAM" id="MobiDB-lite"/>
    </source>
</evidence>
<organism evidence="3 4">
    <name type="scientific">Fusarium vanettenii (strain ATCC MYA-4622 / CBS 123669 / FGSC 9596 / NRRL 45880 / 77-13-4)</name>
    <name type="common">Fusarium solani subsp. pisi</name>
    <dbReference type="NCBI Taxonomy" id="660122"/>
    <lineage>
        <taxon>Eukaryota</taxon>
        <taxon>Fungi</taxon>
        <taxon>Dikarya</taxon>
        <taxon>Ascomycota</taxon>
        <taxon>Pezizomycotina</taxon>
        <taxon>Sordariomycetes</taxon>
        <taxon>Hypocreomycetidae</taxon>
        <taxon>Hypocreales</taxon>
        <taxon>Nectriaceae</taxon>
        <taxon>Fusarium</taxon>
        <taxon>Fusarium solani species complex</taxon>
        <taxon>Fusarium vanettenii</taxon>
    </lineage>
</organism>
<keyword evidence="1" id="KW-0539">Nucleus</keyword>
<evidence type="ECO:0000313" key="4">
    <source>
        <dbReference type="Proteomes" id="UP000005206"/>
    </source>
</evidence>
<reference evidence="3 4" key="1">
    <citation type="journal article" date="2009" name="PLoS Genet.">
        <title>The genome of Nectria haematococca: contribution of supernumerary chromosomes to gene expansion.</title>
        <authorList>
            <person name="Coleman J.J."/>
            <person name="Rounsley S.D."/>
            <person name="Rodriguez-Carres M."/>
            <person name="Kuo A."/>
            <person name="Wasmann C.C."/>
            <person name="Grimwood J."/>
            <person name="Schmutz J."/>
            <person name="Taga M."/>
            <person name="White G.J."/>
            <person name="Zhou S."/>
            <person name="Schwartz D.C."/>
            <person name="Freitag M."/>
            <person name="Ma L.J."/>
            <person name="Danchin E.G."/>
            <person name="Henrissat B."/>
            <person name="Coutinho P.M."/>
            <person name="Nelson D.R."/>
            <person name="Straney D."/>
            <person name="Napoli C.A."/>
            <person name="Barker B.M."/>
            <person name="Gribskov M."/>
            <person name="Rep M."/>
            <person name="Kroken S."/>
            <person name="Molnar I."/>
            <person name="Rensing C."/>
            <person name="Kennell J.C."/>
            <person name="Zamora J."/>
            <person name="Farman M.L."/>
            <person name="Selker E.U."/>
            <person name="Salamov A."/>
            <person name="Shapiro H."/>
            <person name="Pangilinan J."/>
            <person name="Lindquist E."/>
            <person name="Lamers C."/>
            <person name="Grigoriev I.V."/>
            <person name="Geiser D.M."/>
            <person name="Covert S.F."/>
            <person name="Temporini E."/>
            <person name="Vanetten H.D."/>
        </authorList>
    </citation>
    <scope>NUCLEOTIDE SEQUENCE [LARGE SCALE GENOMIC DNA]</scope>
    <source>
        <strain evidence="4">ATCC MYA-4622 / CBS 123669 / FGSC 9596 / NRRL 45880 / 77-13-4</strain>
    </source>
</reference>
<dbReference type="AlphaFoldDB" id="C7ZJ66"/>
<dbReference type="KEGG" id="nhe:NECHADRAFT_49662"/>
<dbReference type="VEuPathDB" id="FungiDB:NECHADRAFT_49662"/>
<feature type="region of interest" description="Disordered" evidence="2">
    <location>
        <begin position="1"/>
        <end position="91"/>
    </location>
</feature>
<dbReference type="STRING" id="660122.C7ZJ66"/>
<feature type="compositionally biased region" description="Polar residues" evidence="2">
    <location>
        <begin position="60"/>
        <end position="81"/>
    </location>
</feature>
<dbReference type="InParanoid" id="C7ZJ66"/>
<feature type="compositionally biased region" description="Basic residues" evidence="2">
    <location>
        <begin position="24"/>
        <end position="44"/>
    </location>
</feature>
<dbReference type="OMA" id="GTHAAMM"/>
<proteinExistence type="predicted"/>
<dbReference type="OrthoDB" id="4159781at2759"/>